<sequence>MNNMNYQGDDYTCTWNIFMYCILSEIVIKHLFLSLSKNTLLDFEMKTIYSAGSQTHVNDNLLTHILTLAYMDICQISYTATYTWVPMAYGSYLFKFHFVLTILPLLFLNLLLFHLFSSLFLPHCLFWFVTSHTKGVIYQNFTHRFINRARTGIDLILDCMVFMNTLQIAIDML</sequence>
<protein>
    <submittedName>
        <fullName evidence="2">Uncharacterized protein</fullName>
    </submittedName>
</protein>
<name>A0A974E3X4_XENLA</name>
<dbReference type="AlphaFoldDB" id="A0A974E3X4"/>
<reference evidence="3" key="1">
    <citation type="journal article" date="2016" name="Nature">
        <title>Genome evolution in the allotetraploid frog Xenopus laevis.</title>
        <authorList>
            <person name="Session A.M."/>
            <person name="Uno Y."/>
            <person name="Kwon T."/>
            <person name="Chapman J.A."/>
            <person name="Toyoda A."/>
            <person name="Takahashi S."/>
            <person name="Fukui A."/>
            <person name="Hikosaka A."/>
            <person name="Suzuki A."/>
            <person name="Kondo M."/>
            <person name="van Heeringen S.J."/>
            <person name="Quigley I."/>
            <person name="Heinz S."/>
            <person name="Ogino H."/>
            <person name="Ochi H."/>
            <person name="Hellsten U."/>
            <person name="Lyons J.B."/>
            <person name="Simakov O."/>
            <person name="Putnam N."/>
            <person name="Stites J."/>
            <person name="Kuroki Y."/>
            <person name="Tanaka T."/>
            <person name="Michiue T."/>
            <person name="Watanabe M."/>
            <person name="Bogdanovic O."/>
            <person name="Lister R."/>
            <person name="Georgiou G."/>
            <person name="Paranjpe S.S."/>
            <person name="van Kruijsbergen I."/>
            <person name="Shu S."/>
            <person name="Carlson J."/>
            <person name="Kinoshita T."/>
            <person name="Ohta Y."/>
            <person name="Mawaribuchi S."/>
            <person name="Jenkins J."/>
            <person name="Grimwood J."/>
            <person name="Schmutz J."/>
            <person name="Mitros T."/>
            <person name="Mozaffari S.V."/>
            <person name="Suzuki Y."/>
            <person name="Haramoto Y."/>
            <person name="Yamamoto T.S."/>
            <person name="Takagi C."/>
            <person name="Heald R."/>
            <person name="Miller K."/>
            <person name="Haudenschild C."/>
            <person name="Kitzman J."/>
            <person name="Nakayama T."/>
            <person name="Izutsu Y."/>
            <person name="Robert J."/>
            <person name="Fortriede J."/>
            <person name="Burns K."/>
            <person name="Lotay V."/>
            <person name="Karimi K."/>
            <person name="Yasuoka Y."/>
            <person name="Dichmann D.S."/>
            <person name="Flajnik M.F."/>
            <person name="Houston D.W."/>
            <person name="Shendure J."/>
            <person name="DuPasquier L."/>
            <person name="Vize P.D."/>
            <person name="Zorn A.M."/>
            <person name="Ito M."/>
            <person name="Marcotte E.M."/>
            <person name="Wallingford J.B."/>
            <person name="Ito Y."/>
            <person name="Asashima M."/>
            <person name="Ueno N."/>
            <person name="Matsuda Y."/>
            <person name="Veenstra G.J."/>
            <person name="Fujiyama A."/>
            <person name="Harland R.M."/>
            <person name="Taira M."/>
            <person name="Rokhsar D.S."/>
        </authorList>
    </citation>
    <scope>NUCLEOTIDE SEQUENCE [LARGE SCALE GENOMIC DNA]</scope>
    <source>
        <strain evidence="3">J</strain>
    </source>
</reference>
<evidence type="ECO:0000313" key="3">
    <source>
        <dbReference type="Proteomes" id="UP000694892"/>
    </source>
</evidence>
<proteinExistence type="predicted"/>
<feature type="transmembrane region" description="Helical" evidence="1">
    <location>
        <begin position="17"/>
        <end position="40"/>
    </location>
</feature>
<keyword evidence="1" id="KW-0812">Transmembrane</keyword>
<dbReference type="Proteomes" id="UP000694892">
    <property type="component" value="Chromosome 1L"/>
</dbReference>
<evidence type="ECO:0000313" key="2">
    <source>
        <dbReference type="EMBL" id="OCU02142.1"/>
    </source>
</evidence>
<keyword evidence="1" id="KW-0472">Membrane</keyword>
<evidence type="ECO:0000256" key="1">
    <source>
        <dbReference type="SAM" id="Phobius"/>
    </source>
</evidence>
<feature type="transmembrane region" description="Helical" evidence="1">
    <location>
        <begin position="105"/>
        <end position="130"/>
    </location>
</feature>
<organism evidence="2 3">
    <name type="scientific">Xenopus laevis</name>
    <name type="common">African clawed frog</name>
    <dbReference type="NCBI Taxonomy" id="8355"/>
    <lineage>
        <taxon>Eukaryota</taxon>
        <taxon>Metazoa</taxon>
        <taxon>Chordata</taxon>
        <taxon>Craniata</taxon>
        <taxon>Vertebrata</taxon>
        <taxon>Euteleostomi</taxon>
        <taxon>Amphibia</taxon>
        <taxon>Batrachia</taxon>
        <taxon>Anura</taxon>
        <taxon>Pipoidea</taxon>
        <taxon>Pipidae</taxon>
        <taxon>Xenopodinae</taxon>
        <taxon>Xenopus</taxon>
        <taxon>Xenopus</taxon>
    </lineage>
</organism>
<dbReference type="EMBL" id="CM004466">
    <property type="protein sequence ID" value="OCU02142.1"/>
    <property type="molecule type" value="Genomic_DNA"/>
</dbReference>
<gene>
    <name evidence="2" type="ORF">XELAEV_18007903mg</name>
</gene>
<accession>A0A974E3X4</accession>
<keyword evidence="1" id="KW-1133">Transmembrane helix</keyword>